<dbReference type="GeneTree" id="ENSGT00940000156495"/>
<keyword evidence="1" id="KW-0393">Immunoglobulin domain</keyword>
<keyword evidence="5" id="KW-1185">Reference proteome</keyword>
<dbReference type="InterPro" id="IPR003599">
    <property type="entry name" value="Ig_sub"/>
</dbReference>
<dbReference type="AlphaFoldDB" id="A0A8C4QXN3"/>
<organism evidence="4 5">
    <name type="scientific">Eptatretus burgeri</name>
    <name type="common">Inshore hagfish</name>
    <dbReference type="NCBI Taxonomy" id="7764"/>
    <lineage>
        <taxon>Eukaryota</taxon>
        <taxon>Metazoa</taxon>
        <taxon>Chordata</taxon>
        <taxon>Craniata</taxon>
        <taxon>Vertebrata</taxon>
        <taxon>Cyclostomata</taxon>
        <taxon>Myxini</taxon>
        <taxon>Myxiniformes</taxon>
        <taxon>Myxinidae</taxon>
        <taxon>Eptatretinae</taxon>
        <taxon>Eptatretus</taxon>
    </lineage>
</organism>
<dbReference type="GO" id="GO:0070593">
    <property type="term" value="P:dendrite self-avoidance"/>
    <property type="evidence" value="ECO:0007669"/>
    <property type="project" value="TreeGrafter"/>
</dbReference>
<reference evidence="4" key="2">
    <citation type="submission" date="2025-09" db="UniProtKB">
        <authorList>
            <consortium name="Ensembl"/>
        </authorList>
    </citation>
    <scope>IDENTIFICATION</scope>
</reference>
<feature type="domain" description="Ig-like" evidence="3">
    <location>
        <begin position="131"/>
        <end position="207"/>
    </location>
</feature>
<evidence type="ECO:0000313" key="5">
    <source>
        <dbReference type="Proteomes" id="UP000694388"/>
    </source>
</evidence>
<dbReference type="SMART" id="SM00409">
    <property type="entry name" value="IG"/>
    <property type="match status" value="2"/>
</dbReference>
<protein>
    <submittedName>
        <fullName evidence="4">Follistatin-like 5</fullName>
    </submittedName>
</protein>
<feature type="region of interest" description="Disordered" evidence="2">
    <location>
        <begin position="517"/>
        <end position="542"/>
    </location>
</feature>
<evidence type="ECO:0000256" key="2">
    <source>
        <dbReference type="SAM" id="MobiDB-lite"/>
    </source>
</evidence>
<dbReference type="InterPro" id="IPR007110">
    <property type="entry name" value="Ig-like_dom"/>
</dbReference>
<dbReference type="Proteomes" id="UP000694388">
    <property type="component" value="Unplaced"/>
</dbReference>
<reference evidence="4" key="1">
    <citation type="submission" date="2025-08" db="UniProtKB">
        <authorList>
            <consortium name="Ensembl"/>
        </authorList>
    </citation>
    <scope>IDENTIFICATION</scope>
</reference>
<dbReference type="InterPro" id="IPR013783">
    <property type="entry name" value="Ig-like_fold"/>
</dbReference>
<dbReference type="GO" id="GO:0005886">
    <property type="term" value="C:plasma membrane"/>
    <property type="evidence" value="ECO:0007669"/>
    <property type="project" value="TreeGrafter"/>
</dbReference>
<dbReference type="SMART" id="SM00408">
    <property type="entry name" value="IGc2"/>
    <property type="match status" value="1"/>
</dbReference>
<dbReference type="PROSITE" id="PS50835">
    <property type="entry name" value="IG_LIKE"/>
    <property type="match status" value="1"/>
</dbReference>
<dbReference type="OMA" id="RSTECVW"/>
<dbReference type="InterPro" id="IPR036179">
    <property type="entry name" value="Ig-like_dom_sf"/>
</dbReference>
<dbReference type="Gene3D" id="2.60.40.10">
    <property type="entry name" value="Immunoglobulins"/>
    <property type="match status" value="1"/>
</dbReference>
<accession>A0A8C4QXN3</accession>
<dbReference type="PANTHER" id="PTHR10075:SF14">
    <property type="entry name" value="CELL ADHESION MOLECULE DSCAM2-RELATED"/>
    <property type="match status" value="1"/>
</dbReference>
<dbReference type="SUPFAM" id="SSF75011">
    <property type="entry name" value="3-carboxy-cis,cis-mucoante lactonizing enzyme"/>
    <property type="match status" value="1"/>
</dbReference>
<dbReference type="GO" id="GO:0007156">
    <property type="term" value="P:homophilic cell adhesion via plasma membrane adhesion molecules"/>
    <property type="evidence" value="ECO:0007669"/>
    <property type="project" value="TreeGrafter"/>
</dbReference>
<dbReference type="GO" id="GO:0098632">
    <property type="term" value="F:cell-cell adhesion mediator activity"/>
    <property type="evidence" value="ECO:0007669"/>
    <property type="project" value="TreeGrafter"/>
</dbReference>
<dbReference type="GO" id="GO:0030424">
    <property type="term" value="C:axon"/>
    <property type="evidence" value="ECO:0007669"/>
    <property type="project" value="TreeGrafter"/>
</dbReference>
<sequence>MDYDKTWWMSWLDDKNKPIRFWFSSADPVYLWDTKRYVFSLVEECALSSAVLVSHVFNVRYDYLVVVSHNSKQPDDNFFTTLYLPLFRQDFGDDRLLYITLVTPAHMGTYTCQAEGHSGPEQQHALQVIAPPVLRIFSESQLVVPGDSASLWCLADGLPSPSISWLKNGENITGNLSPSSSRNTRFEDTGAYVCAAQNEAGEDRDVASVFVESRDRQAGMRTSTLILFKMSDFLIKSCKMKSDLNNVTFKVSKVWLIPLSVRKLKSLCPNGRCTWGEALSLHDRMLAVCQPSLNRIVFFDLTTHKPLQVVPTDPWPVELHYDRSHDQLWVRSEGEAQSQPTLQVVREASTPANHHIVHTQPLMGHFAAVTGFYIPAPTLLVGHTKFGYAFHRAEQTIYKIDLESAAYIKNISLMAYGCMPVGAAYSPLGGTLLVSCASEDEKGIGTDGMLGLQVVVDMVTDVALGWNGAVRGNVAVSPDGRHFVSRDGEVLHIQPVSELGELTGGYSVSSNAPLGTLRFTPAPHNTSPSQSSSYPNSKTLDSQHKPFPTGYVVLVVSGEEDVLRVSTWDGHVEMVHGLQVGESCVKITKKKHQ</sequence>
<dbReference type="Pfam" id="PF13927">
    <property type="entry name" value="Ig_3"/>
    <property type="match status" value="1"/>
</dbReference>
<dbReference type="Gene3D" id="2.130.10.10">
    <property type="entry name" value="YVTN repeat-like/Quinoprotein amine dehydrogenase"/>
    <property type="match status" value="1"/>
</dbReference>
<dbReference type="GO" id="GO:0007411">
    <property type="term" value="P:axon guidance"/>
    <property type="evidence" value="ECO:0007669"/>
    <property type="project" value="TreeGrafter"/>
</dbReference>
<dbReference type="PANTHER" id="PTHR10075">
    <property type="entry name" value="BASIGIN RELATED"/>
    <property type="match status" value="1"/>
</dbReference>
<evidence type="ECO:0000313" key="4">
    <source>
        <dbReference type="Ensembl" id="ENSEBUP00000021176.1"/>
    </source>
</evidence>
<evidence type="ECO:0000259" key="3">
    <source>
        <dbReference type="PROSITE" id="PS50835"/>
    </source>
</evidence>
<name>A0A8C4QXN3_EPTBU</name>
<dbReference type="InterPro" id="IPR003598">
    <property type="entry name" value="Ig_sub2"/>
</dbReference>
<feature type="compositionally biased region" description="Low complexity" evidence="2">
    <location>
        <begin position="527"/>
        <end position="537"/>
    </location>
</feature>
<dbReference type="InterPro" id="IPR015943">
    <property type="entry name" value="WD40/YVTN_repeat-like_dom_sf"/>
</dbReference>
<dbReference type="Ensembl" id="ENSEBUT00000021752.1">
    <property type="protein sequence ID" value="ENSEBUP00000021176.1"/>
    <property type="gene ID" value="ENSEBUG00000013083.1"/>
</dbReference>
<dbReference type="SUPFAM" id="SSF48726">
    <property type="entry name" value="Immunoglobulin"/>
    <property type="match status" value="1"/>
</dbReference>
<evidence type="ECO:0000256" key="1">
    <source>
        <dbReference type="ARBA" id="ARBA00023319"/>
    </source>
</evidence>
<proteinExistence type="predicted"/>